<keyword evidence="4 10" id="KW-0500">Molybdenum</keyword>
<dbReference type="InterPro" id="IPR004606">
    <property type="entry name" value="Mop_domain"/>
</dbReference>
<evidence type="ECO:0000313" key="14">
    <source>
        <dbReference type="Proteomes" id="UP000619295"/>
    </source>
</evidence>
<evidence type="ECO:0000256" key="5">
    <source>
        <dbReference type="ARBA" id="ARBA00022519"/>
    </source>
</evidence>
<dbReference type="Gene3D" id="3.40.50.300">
    <property type="entry name" value="P-loop containing nucleotide triphosphate hydrolases"/>
    <property type="match status" value="1"/>
</dbReference>
<dbReference type="GO" id="GO:0140359">
    <property type="term" value="F:ABC-type transporter activity"/>
    <property type="evidence" value="ECO:0007669"/>
    <property type="project" value="InterPro"/>
</dbReference>
<dbReference type="AlphaFoldDB" id="A0A927ED24"/>
<keyword evidence="8" id="KW-1278">Translocase</keyword>
<dbReference type="Proteomes" id="UP000619295">
    <property type="component" value="Unassembled WGS sequence"/>
</dbReference>
<dbReference type="InterPro" id="IPR003593">
    <property type="entry name" value="AAA+_ATPase"/>
</dbReference>
<dbReference type="RefSeq" id="WP_191125099.1">
    <property type="nucleotide sequence ID" value="NZ_JACXWY010000013.1"/>
</dbReference>
<dbReference type="Gene3D" id="2.40.50.100">
    <property type="match status" value="1"/>
</dbReference>
<keyword evidence="9" id="KW-0472">Membrane</keyword>
<dbReference type="NCBIfam" id="TIGR02142">
    <property type="entry name" value="modC_ABC"/>
    <property type="match status" value="1"/>
</dbReference>
<evidence type="ECO:0000256" key="4">
    <source>
        <dbReference type="ARBA" id="ARBA00022505"/>
    </source>
</evidence>
<reference evidence="13" key="1">
    <citation type="submission" date="2020-09" db="EMBL/GenBank/DDBJ databases">
        <title>Bosea spartocytisi sp. nov. a root nodule endophyte of Spartocytisus supranubius in the high mountain ecosystem fo the Teide National Park (Canary Islands, Spain).</title>
        <authorList>
            <person name="Pulido-Suarez L."/>
            <person name="Peix A."/>
            <person name="Igual J.M."/>
            <person name="Socas-Perez N."/>
            <person name="Velazquez E."/>
            <person name="Flores-Felix J.D."/>
            <person name="Leon-Barrios M."/>
        </authorList>
    </citation>
    <scope>NUCLEOTIDE SEQUENCE</scope>
    <source>
        <strain evidence="13">SSUT16</strain>
    </source>
</reference>
<dbReference type="InterPro" id="IPR027417">
    <property type="entry name" value="P-loop_NTPase"/>
</dbReference>
<dbReference type="PROSITE" id="PS50893">
    <property type="entry name" value="ABC_TRANSPORTER_2"/>
    <property type="match status" value="1"/>
</dbReference>
<dbReference type="PANTHER" id="PTHR43514">
    <property type="entry name" value="ABC TRANSPORTER I FAMILY MEMBER 10"/>
    <property type="match status" value="1"/>
</dbReference>
<keyword evidence="6" id="KW-0547">Nucleotide-binding</keyword>
<organism evidence="13 14">
    <name type="scientific">Bosea spartocytisi</name>
    <dbReference type="NCBI Taxonomy" id="2773451"/>
    <lineage>
        <taxon>Bacteria</taxon>
        <taxon>Pseudomonadati</taxon>
        <taxon>Pseudomonadota</taxon>
        <taxon>Alphaproteobacteria</taxon>
        <taxon>Hyphomicrobiales</taxon>
        <taxon>Boseaceae</taxon>
        <taxon>Bosea</taxon>
    </lineage>
</organism>
<keyword evidence="14" id="KW-1185">Reference proteome</keyword>
<evidence type="ECO:0000256" key="2">
    <source>
        <dbReference type="ARBA" id="ARBA00022448"/>
    </source>
</evidence>
<evidence type="ECO:0000256" key="1">
    <source>
        <dbReference type="ARBA" id="ARBA00005417"/>
    </source>
</evidence>
<gene>
    <name evidence="13" type="primary">modC</name>
    <name evidence="13" type="ORF">IED13_18900</name>
</gene>
<evidence type="ECO:0000256" key="9">
    <source>
        <dbReference type="ARBA" id="ARBA00023136"/>
    </source>
</evidence>
<dbReference type="SUPFAM" id="SSF50331">
    <property type="entry name" value="MOP-like"/>
    <property type="match status" value="1"/>
</dbReference>
<comment type="caution">
    <text evidence="13">The sequence shown here is derived from an EMBL/GenBank/DDBJ whole genome shotgun (WGS) entry which is preliminary data.</text>
</comment>
<dbReference type="Pfam" id="PF00005">
    <property type="entry name" value="ABC_tran"/>
    <property type="match status" value="1"/>
</dbReference>
<keyword evidence="2" id="KW-0813">Transport</keyword>
<feature type="domain" description="ABC transporter" evidence="11">
    <location>
        <begin position="1"/>
        <end position="237"/>
    </location>
</feature>
<dbReference type="EMBL" id="JACXWY010000013">
    <property type="protein sequence ID" value="MBD3847775.1"/>
    <property type="molecule type" value="Genomic_DNA"/>
</dbReference>
<sequence>MTTPVLDIAVRHRLGDFQLDAAFQSQGRLTALFGTSGSGKTSLVNVIGGLIRPQAGHVRVEGEALLDTARGVFLPKHRRRIGYVFQEARLFPHLTVRQNLLFGHWFVPHAVRKPAELDKVLELLGIGHLLKRRPGALSGGEKQRVAIGRALLAQPRLLLMDEPLAALDEARKAEILPHIERLRDEVGIPIVYVSHSLAEVARLATTVAIVDAGRIAACGPTAEILARVDLASRPGAPEASAVLSAAVTGFDEAFGLARLATPAGELAIARGALRLGQQLRVRIMASDVMLSLAPPEGTSALNALPGTVAEIGERTGEGGSTVHLRLDCGAANLIVRLTAKSVASLALAIGKPVYAIIKSVSVETP</sequence>
<dbReference type="SMART" id="SM00382">
    <property type="entry name" value="AAA"/>
    <property type="match status" value="1"/>
</dbReference>
<evidence type="ECO:0000256" key="7">
    <source>
        <dbReference type="ARBA" id="ARBA00022840"/>
    </source>
</evidence>
<dbReference type="InterPro" id="IPR017871">
    <property type="entry name" value="ABC_transporter-like_CS"/>
</dbReference>
<dbReference type="GO" id="GO:0016020">
    <property type="term" value="C:membrane"/>
    <property type="evidence" value="ECO:0007669"/>
    <property type="project" value="InterPro"/>
</dbReference>
<keyword evidence="3" id="KW-1003">Cell membrane</keyword>
<evidence type="ECO:0000256" key="3">
    <source>
        <dbReference type="ARBA" id="ARBA00022475"/>
    </source>
</evidence>
<feature type="domain" description="Mop" evidence="12">
    <location>
        <begin position="297"/>
        <end position="365"/>
    </location>
</feature>
<dbReference type="SUPFAM" id="SSF52540">
    <property type="entry name" value="P-loop containing nucleoside triphosphate hydrolases"/>
    <property type="match status" value="1"/>
</dbReference>
<dbReference type="GO" id="GO:0015098">
    <property type="term" value="F:molybdate ion transmembrane transporter activity"/>
    <property type="evidence" value="ECO:0007669"/>
    <property type="project" value="InterPro"/>
</dbReference>
<keyword evidence="7 13" id="KW-0067">ATP-binding</keyword>
<protein>
    <submittedName>
        <fullName evidence="13">Molybdenum ABC transporter ATP-binding protein</fullName>
    </submittedName>
</protein>
<proteinExistence type="inferred from homology"/>
<comment type="similarity">
    <text evidence="1">Belongs to the ABC transporter superfamily.</text>
</comment>
<dbReference type="Pfam" id="PF03459">
    <property type="entry name" value="TOBE"/>
    <property type="match status" value="1"/>
</dbReference>
<dbReference type="PANTHER" id="PTHR43514:SF4">
    <property type="entry name" value="ABC TRANSPORTER I FAMILY MEMBER 10"/>
    <property type="match status" value="1"/>
</dbReference>
<dbReference type="InterPro" id="IPR011868">
    <property type="entry name" value="ModC_ABC_ATP-bd"/>
</dbReference>
<evidence type="ECO:0000313" key="13">
    <source>
        <dbReference type="EMBL" id="MBD3847775.1"/>
    </source>
</evidence>
<dbReference type="InterPro" id="IPR050334">
    <property type="entry name" value="Molybdenum_import_ModC"/>
</dbReference>
<dbReference type="GO" id="GO:0005524">
    <property type="term" value="F:ATP binding"/>
    <property type="evidence" value="ECO:0007669"/>
    <property type="project" value="UniProtKB-KW"/>
</dbReference>
<evidence type="ECO:0000259" key="12">
    <source>
        <dbReference type="PROSITE" id="PS51866"/>
    </source>
</evidence>
<dbReference type="GO" id="GO:0016887">
    <property type="term" value="F:ATP hydrolysis activity"/>
    <property type="evidence" value="ECO:0007669"/>
    <property type="project" value="InterPro"/>
</dbReference>
<evidence type="ECO:0000259" key="11">
    <source>
        <dbReference type="PROSITE" id="PS50893"/>
    </source>
</evidence>
<keyword evidence="5" id="KW-0997">Cell inner membrane</keyword>
<dbReference type="InterPro" id="IPR005116">
    <property type="entry name" value="Transp-assoc_OB_typ1"/>
</dbReference>
<dbReference type="PROSITE" id="PS00211">
    <property type="entry name" value="ABC_TRANSPORTER_1"/>
    <property type="match status" value="1"/>
</dbReference>
<dbReference type="InterPro" id="IPR008995">
    <property type="entry name" value="Mo/tungstate-bd_C_term_dom"/>
</dbReference>
<name>A0A927ED24_9HYPH</name>
<evidence type="ECO:0000256" key="8">
    <source>
        <dbReference type="ARBA" id="ARBA00022967"/>
    </source>
</evidence>
<evidence type="ECO:0000256" key="10">
    <source>
        <dbReference type="PROSITE-ProRule" id="PRU01213"/>
    </source>
</evidence>
<evidence type="ECO:0000256" key="6">
    <source>
        <dbReference type="ARBA" id="ARBA00022741"/>
    </source>
</evidence>
<accession>A0A927ED24</accession>
<dbReference type="PROSITE" id="PS51866">
    <property type="entry name" value="MOP"/>
    <property type="match status" value="1"/>
</dbReference>
<dbReference type="InterPro" id="IPR003439">
    <property type="entry name" value="ABC_transporter-like_ATP-bd"/>
</dbReference>